<protein>
    <recommendedName>
        <fullName evidence="2">DUF6697 domain-containing protein</fullName>
    </recommendedName>
</protein>
<dbReference type="eggNOG" id="ENOG502SU2J">
    <property type="taxonomic scope" value="Eukaryota"/>
</dbReference>
<dbReference type="STRING" id="670483.S7RZQ5"/>
<organism evidence="3 4">
    <name type="scientific">Gloeophyllum trabeum (strain ATCC 11539 / FP-39264 / Madison 617)</name>
    <name type="common">Brown rot fungus</name>
    <dbReference type="NCBI Taxonomy" id="670483"/>
    <lineage>
        <taxon>Eukaryota</taxon>
        <taxon>Fungi</taxon>
        <taxon>Dikarya</taxon>
        <taxon>Basidiomycota</taxon>
        <taxon>Agaricomycotina</taxon>
        <taxon>Agaricomycetes</taxon>
        <taxon>Gloeophyllales</taxon>
        <taxon>Gloeophyllaceae</taxon>
        <taxon>Gloeophyllum</taxon>
    </lineage>
</organism>
<accession>S7RZQ5</accession>
<evidence type="ECO:0000256" key="1">
    <source>
        <dbReference type="SAM" id="MobiDB-lite"/>
    </source>
</evidence>
<evidence type="ECO:0000313" key="3">
    <source>
        <dbReference type="EMBL" id="EPQ58929.1"/>
    </source>
</evidence>
<dbReference type="InterPro" id="IPR046520">
    <property type="entry name" value="DUF6697"/>
</dbReference>
<dbReference type="Pfam" id="PF20411">
    <property type="entry name" value="DUF6697"/>
    <property type="match status" value="1"/>
</dbReference>
<gene>
    <name evidence="3" type="ORF">GLOTRDRAFT_34880</name>
</gene>
<reference evidence="3 4" key="1">
    <citation type="journal article" date="2012" name="Science">
        <title>The Paleozoic origin of enzymatic lignin decomposition reconstructed from 31 fungal genomes.</title>
        <authorList>
            <person name="Floudas D."/>
            <person name="Binder M."/>
            <person name="Riley R."/>
            <person name="Barry K."/>
            <person name="Blanchette R.A."/>
            <person name="Henrissat B."/>
            <person name="Martinez A.T."/>
            <person name="Otillar R."/>
            <person name="Spatafora J.W."/>
            <person name="Yadav J.S."/>
            <person name="Aerts A."/>
            <person name="Benoit I."/>
            <person name="Boyd A."/>
            <person name="Carlson A."/>
            <person name="Copeland A."/>
            <person name="Coutinho P.M."/>
            <person name="de Vries R.P."/>
            <person name="Ferreira P."/>
            <person name="Findley K."/>
            <person name="Foster B."/>
            <person name="Gaskell J."/>
            <person name="Glotzer D."/>
            <person name="Gorecki P."/>
            <person name="Heitman J."/>
            <person name="Hesse C."/>
            <person name="Hori C."/>
            <person name="Igarashi K."/>
            <person name="Jurgens J.A."/>
            <person name="Kallen N."/>
            <person name="Kersten P."/>
            <person name="Kohler A."/>
            <person name="Kuees U."/>
            <person name="Kumar T.K.A."/>
            <person name="Kuo A."/>
            <person name="LaButti K."/>
            <person name="Larrondo L.F."/>
            <person name="Lindquist E."/>
            <person name="Ling A."/>
            <person name="Lombard V."/>
            <person name="Lucas S."/>
            <person name="Lundell T."/>
            <person name="Martin R."/>
            <person name="McLaughlin D.J."/>
            <person name="Morgenstern I."/>
            <person name="Morin E."/>
            <person name="Murat C."/>
            <person name="Nagy L.G."/>
            <person name="Nolan M."/>
            <person name="Ohm R.A."/>
            <person name="Patyshakuliyeva A."/>
            <person name="Rokas A."/>
            <person name="Ruiz-Duenas F.J."/>
            <person name="Sabat G."/>
            <person name="Salamov A."/>
            <person name="Samejima M."/>
            <person name="Schmutz J."/>
            <person name="Slot J.C."/>
            <person name="St John F."/>
            <person name="Stenlid J."/>
            <person name="Sun H."/>
            <person name="Sun S."/>
            <person name="Syed K."/>
            <person name="Tsang A."/>
            <person name="Wiebenga A."/>
            <person name="Young D."/>
            <person name="Pisabarro A."/>
            <person name="Eastwood D.C."/>
            <person name="Martin F."/>
            <person name="Cullen D."/>
            <person name="Grigoriev I.V."/>
            <person name="Hibbett D.S."/>
        </authorList>
    </citation>
    <scope>NUCLEOTIDE SEQUENCE [LARGE SCALE GENOMIC DNA]</scope>
    <source>
        <strain evidence="3 4">ATCC 11539</strain>
    </source>
</reference>
<dbReference type="OMA" id="HDAESTH"/>
<dbReference type="EMBL" id="KB469297">
    <property type="protein sequence ID" value="EPQ58929.1"/>
    <property type="molecule type" value="Genomic_DNA"/>
</dbReference>
<evidence type="ECO:0000259" key="2">
    <source>
        <dbReference type="Pfam" id="PF20411"/>
    </source>
</evidence>
<keyword evidence="4" id="KW-1185">Reference proteome</keyword>
<feature type="region of interest" description="Disordered" evidence="1">
    <location>
        <begin position="142"/>
        <end position="172"/>
    </location>
</feature>
<feature type="domain" description="DUF6697" evidence="2">
    <location>
        <begin position="2"/>
        <end position="119"/>
    </location>
</feature>
<name>S7RZQ5_GLOTA</name>
<proteinExistence type="predicted"/>
<sequence>LNQNPWCPYAPGKDGYMFVGLGGDAVKLVEPEQRALFVNVSEDQKSKLFFAGFYEVCKVEDVTLDEWNTIPDYVKSQYSQTTKDKVAECSHMSVRDIKAQYDIGVRRAPCRRLRFLGFRNPKDPSRDAYQALITHFATPPRTAAAATNKRKSEDRLSNVRKTRVRLSLPQRP</sequence>
<dbReference type="KEGG" id="gtr:GLOTRDRAFT_34880"/>
<feature type="non-terminal residue" evidence="3">
    <location>
        <position position="1"/>
    </location>
</feature>
<dbReference type="GeneID" id="19305590"/>
<dbReference type="HOGENOM" id="CLU_1558967_0_0_1"/>
<evidence type="ECO:0000313" key="4">
    <source>
        <dbReference type="Proteomes" id="UP000030669"/>
    </source>
</evidence>
<dbReference type="OrthoDB" id="2757553at2759"/>
<dbReference type="Proteomes" id="UP000030669">
    <property type="component" value="Unassembled WGS sequence"/>
</dbReference>
<dbReference type="AlphaFoldDB" id="S7RZQ5"/>
<dbReference type="RefSeq" id="XP_007861794.1">
    <property type="nucleotide sequence ID" value="XM_007863603.1"/>
</dbReference>